<name>A0A833LX71_9LEPT</name>
<accession>A0A833LX71</accession>
<sequence length="136" mass="14783">MKGKIDHLNPTELHRNPAFTQAVVTSGVVKTIYVGGQNAVDESGNIVGKADIRAQTKKALQNLQIALRAGGGELHHVVKWNVYIVHGQSVREGFEAFQEIWGERDNPPAITAVFVPALAHPDFLVEIDAIAVVPEE</sequence>
<evidence type="ECO:0000256" key="1">
    <source>
        <dbReference type="ARBA" id="ARBA00010552"/>
    </source>
</evidence>
<dbReference type="InterPro" id="IPR035959">
    <property type="entry name" value="RutC-like_sf"/>
</dbReference>
<evidence type="ECO:0000313" key="3">
    <source>
        <dbReference type="Proteomes" id="UP000460298"/>
    </source>
</evidence>
<reference evidence="2 3" key="1">
    <citation type="submission" date="2019-10" db="EMBL/GenBank/DDBJ databases">
        <title>Extracellular Electron Transfer in a Candidatus Methanoperedens spp. Enrichment Culture.</title>
        <authorList>
            <person name="Berger S."/>
            <person name="Rangel Shaw D."/>
            <person name="Berben T."/>
            <person name="In 'T Zandt M."/>
            <person name="Frank J."/>
            <person name="Reimann J."/>
            <person name="Jetten M.S.M."/>
            <person name="Welte C.U."/>
        </authorList>
    </citation>
    <scope>NUCLEOTIDE SEQUENCE [LARGE SCALE GENOMIC DNA]</scope>
    <source>
        <strain evidence="2">SB12</strain>
    </source>
</reference>
<organism evidence="2 3">
    <name type="scientific">Leptonema illini</name>
    <dbReference type="NCBI Taxonomy" id="183"/>
    <lineage>
        <taxon>Bacteria</taxon>
        <taxon>Pseudomonadati</taxon>
        <taxon>Spirochaetota</taxon>
        <taxon>Spirochaetia</taxon>
        <taxon>Leptospirales</taxon>
        <taxon>Leptospiraceae</taxon>
        <taxon>Leptonema</taxon>
    </lineage>
</organism>
<dbReference type="Pfam" id="PF01042">
    <property type="entry name" value="Ribonuc_L-PSP"/>
    <property type="match status" value="1"/>
</dbReference>
<gene>
    <name evidence="2" type="ORF">F9K24_09890</name>
</gene>
<dbReference type="InterPro" id="IPR006175">
    <property type="entry name" value="YjgF/YER057c/UK114"/>
</dbReference>
<dbReference type="Proteomes" id="UP000460298">
    <property type="component" value="Unassembled WGS sequence"/>
</dbReference>
<protein>
    <submittedName>
        <fullName evidence="2">RidA family protein</fullName>
    </submittedName>
</protein>
<evidence type="ECO:0000313" key="2">
    <source>
        <dbReference type="EMBL" id="KAB2932681.1"/>
    </source>
</evidence>
<proteinExistence type="inferred from homology"/>
<dbReference type="AlphaFoldDB" id="A0A833LX71"/>
<dbReference type="EMBL" id="WBUI01000008">
    <property type="protein sequence ID" value="KAB2932681.1"/>
    <property type="molecule type" value="Genomic_DNA"/>
</dbReference>
<dbReference type="Gene3D" id="3.30.1330.40">
    <property type="entry name" value="RutC-like"/>
    <property type="match status" value="1"/>
</dbReference>
<dbReference type="CDD" id="cd00448">
    <property type="entry name" value="YjgF_YER057c_UK114_family"/>
    <property type="match status" value="1"/>
</dbReference>
<dbReference type="SUPFAM" id="SSF55298">
    <property type="entry name" value="YjgF-like"/>
    <property type="match status" value="1"/>
</dbReference>
<comment type="similarity">
    <text evidence="1">Belongs to the RutC family.</text>
</comment>
<dbReference type="GO" id="GO:0005829">
    <property type="term" value="C:cytosol"/>
    <property type="evidence" value="ECO:0007669"/>
    <property type="project" value="TreeGrafter"/>
</dbReference>
<dbReference type="GO" id="GO:0019239">
    <property type="term" value="F:deaminase activity"/>
    <property type="evidence" value="ECO:0007669"/>
    <property type="project" value="TreeGrafter"/>
</dbReference>
<dbReference type="PANTHER" id="PTHR11803:SF58">
    <property type="entry name" value="PROTEIN HMF1-RELATED"/>
    <property type="match status" value="1"/>
</dbReference>
<comment type="caution">
    <text evidence="2">The sequence shown here is derived from an EMBL/GenBank/DDBJ whole genome shotgun (WGS) entry which is preliminary data.</text>
</comment>
<dbReference type="PANTHER" id="PTHR11803">
    <property type="entry name" value="2-IMINOBUTANOATE/2-IMINOPROPANOATE DEAMINASE RIDA"/>
    <property type="match status" value="1"/>
</dbReference>